<feature type="transmembrane region" description="Helical" evidence="1">
    <location>
        <begin position="38"/>
        <end position="55"/>
    </location>
</feature>
<gene>
    <name evidence="2" type="ORF">ACFQZS_13050</name>
</gene>
<keyword evidence="1" id="KW-1133">Transmembrane helix</keyword>
<dbReference type="EMBL" id="JBHTHU010000010">
    <property type="protein sequence ID" value="MFD0751076.1"/>
    <property type="molecule type" value="Genomic_DNA"/>
</dbReference>
<dbReference type="RefSeq" id="WP_377100918.1">
    <property type="nucleotide sequence ID" value="NZ_JBHTHU010000010.1"/>
</dbReference>
<keyword evidence="3" id="KW-1185">Reference proteome</keyword>
<reference evidence="3" key="1">
    <citation type="journal article" date="2019" name="Int. J. Syst. Evol. Microbiol.">
        <title>The Global Catalogue of Microorganisms (GCM) 10K type strain sequencing project: providing services to taxonomists for standard genome sequencing and annotation.</title>
        <authorList>
            <consortium name="The Broad Institute Genomics Platform"/>
            <consortium name="The Broad Institute Genome Sequencing Center for Infectious Disease"/>
            <person name="Wu L."/>
            <person name="Ma J."/>
        </authorList>
    </citation>
    <scope>NUCLEOTIDE SEQUENCE [LARGE SCALE GENOMIC DNA]</scope>
    <source>
        <strain evidence="3">CCUG 63418</strain>
    </source>
</reference>
<accession>A0ABW2YX55</accession>
<evidence type="ECO:0000256" key="1">
    <source>
        <dbReference type="SAM" id="Phobius"/>
    </source>
</evidence>
<name>A0ABW2YX55_9SPHI</name>
<dbReference type="Proteomes" id="UP001596958">
    <property type="component" value="Unassembled WGS sequence"/>
</dbReference>
<comment type="caution">
    <text evidence="2">The sequence shown here is derived from an EMBL/GenBank/DDBJ whole genome shotgun (WGS) entry which is preliminary data.</text>
</comment>
<evidence type="ECO:0000313" key="3">
    <source>
        <dbReference type="Proteomes" id="UP001596958"/>
    </source>
</evidence>
<proteinExistence type="predicted"/>
<organism evidence="2 3">
    <name type="scientific">Mucilaginibacter calamicampi</name>
    <dbReference type="NCBI Taxonomy" id="1302352"/>
    <lineage>
        <taxon>Bacteria</taxon>
        <taxon>Pseudomonadati</taxon>
        <taxon>Bacteroidota</taxon>
        <taxon>Sphingobacteriia</taxon>
        <taxon>Sphingobacteriales</taxon>
        <taxon>Sphingobacteriaceae</taxon>
        <taxon>Mucilaginibacter</taxon>
    </lineage>
</organism>
<sequence>MRSKITLSTTLTTLSVIVLVLAALTFMDNNTDRNTYAGIVMLCCLFLFVIALSLRSPTGKPNRSM</sequence>
<keyword evidence="1" id="KW-0812">Transmembrane</keyword>
<protein>
    <submittedName>
        <fullName evidence="2">Uncharacterized protein</fullName>
    </submittedName>
</protein>
<evidence type="ECO:0000313" key="2">
    <source>
        <dbReference type="EMBL" id="MFD0751076.1"/>
    </source>
</evidence>
<keyword evidence="1" id="KW-0472">Membrane</keyword>